<evidence type="ECO:0000259" key="1">
    <source>
        <dbReference type="Pfam" id="PF14633"/>
    </source>
</evidence>
<protein>
    <recommendedName>
        <fullName evidence="1">Spt6 SH2 domain-containing protein</fullName>
    </recommendedName>
</protein>
<dbReference type="EMBL" id="JBJJXI010000085">
    <property type="protein sequence ID" value="KAL3395045.1"/>
    <property type="molecule type" value="Genomic_DNA"/>
</dbReference>
<feature type="domain" description="Spt6 SH2" evidence="1">
    <location>
        <begin position="151"/>
        <end position="318"/>
    </location>
</feature>
<dbReference type="Proteomes" id="UP001627154">
    <property type="component" value="Unassembled WGS sequence"/>
</dbReference>
<dbReference type="PANTHER" id="PTHR10145">
    <property type="entry name" value="TRANSCRIPTION ELONGATION FACTOR SPT6"/>
    <property type="match status" value="1"/>
</dbReference>
<proteinExistence type="predicted"/>
<dbReference type="AlphaFoldDB" id="A0ABD2WQ81"/>
<comment type="caution">
    <text evidence="2">The sequence shown here is derived from an EMBL/GenBank/DDBJ whole genome shotgun (WGS) entry which is preliminary data.</text>
</comment>
<dbReference type="SUPFAM" id="SSF55550">
    <property type="entry name" value="SH2 domain"/>
    <property type="match status" value="1"/>
</dbReference>
<reference evidence="2 3" key="1">
    <citation type="journal article" date="2024" name="bioRxiv">
        <title>A reference genome for Trichogramma kaykai: A tiny desert-dwelling parasitoid wasp with competing sex-ratio distorters.</title>
        <authorList>
            <person name="Culotta J."/>
            <person name="Lindsey A.R."/>
        </authorList>
    </citation>
    <scope>NUCLEOTIDE SEQUENCE [LARGE SCALE GENOMIC DNA]</scope>
    <source>
        <strain evidence="2 3">KSX58</strain>
    </source>
</reference>
<dbReference type="Pfam" id="PF14633">
    <property type="entry name" value="SH2_2"/>
    <property type="match status" value="1"/>
</dbReference>
<dbReference type="InterPro" id="IPR035420">
    <property type="entry name" value="Spt6_SH2"/>
</dbReference>
<dbReference type="Gene3D" id="3.30.505.10">
    <property type="entry name" value="SH2 domain"/>
    <property type="match status" value="2"/>
</dbReference>
<sequence>MASPTNSYKEVSESFYAGKILQGIVVGISYGKRCEPNEAKLVIGTNKCQCPCCLQQHFAASWDVYRHIEDGSCYERKVSVIIRLGGGVSGHIDRKNLEIQTDLEKRLKRGERIKCIGVRIDPERCSVECTQKNGVKVATEKLSVKTVSMQDKFKNMSYGDAEMLLTSMEPGDVIARCASNGGLSITWKVHQNTFKNLSLHEENSQFFIEKLAFKNIDEIIARFINPKATFVGDLTQRDFFIDHVCGSKSSVELCLVNMLENNHYYRHPYIVSLSKQHPTFVLSFIFLGENVCRHENIEISTEGFLFHSQIFKDVMQLIYSVQSC</sequence>
<name>A0ABD2WQ81_9HYME</name>
<dbReference type="InterPro" id="IPR036860">
    <property type="entry name" value="SH2_dom_sf"/>
</dbReference>
<evidence type="ECO:0000313" key="2">
    <source>
        <dbReference type="EMBL" id="KAL3395045.1"/>
    </source>
</evidence>
<dbReference type="InterPro" id="IPR017072">
    <property type="entry name" value="TF_Spt6"/>
</dbReference>
<evidence type="ECO:0000313" key="3">
    <source>
        <dbReference type="Proteomes" id="UP001627154"/>
    </source>
</evidence>
<accession>A0ABD2WQ81</accession>
<organism evidence="2 3">
    <name type="scientific">Trichogramma kaykai</name>
    <dbReference type="NCBI Taxonomy" id="54128"/>
    <lineage>
        <taxon>Eukaryota</taxon>
        <taxon>Metazoa</taxon>
        <taxon>Ecdysozoa</taxon>
        <taxon>Arthropoda</taxon>
        <taxon>Hexapoda</taxon>
        <taxon>Insecta</taxon>
        <taxon>Pterygota</taxon>
        <taxon>Neoptera</taxon>
        <taxon>Endopterygota</taxon>
        <taxon>Hymenoptera</taxon>
        <taxon>Apocrita</taxon>
        <taxon>Proctotrupomorpha</taxon>
        <taxon>Chalcidoidea</taxon>
        <taxon>Trichogrammatidae</taxon>
        <taxon>Trichogramma</taxon>
    </lineage>
</organism>
<keyword evidence="3" id="KW-1185">Reference proteome</keyword>
<gene>
    <name evidence="2" type="ORF">TKK_010674</name>
</gene>
<dbReference type="PANTHER" id="PTHR10145:SF6">
    <property type="entry name" value="TRANSCRIPTION ELONGATION FACTOR SPT6"/>
    <property type="match status" value="1"/>
</dbReference>